<keyword evidence="2 6" id="KW-0732">Signal</keyword>
<feature type="domain" description="Immunoglobulin V-set" evidence="7">
    <location>
        <begin position="28"/>
        <end position="106"/>
    </location>
</feature>
<sequence>MDTHLSTLLGLFILHLQFHSVSAAGPELFVLVGGSVTLEATGHEDKTGLKYTTWKFHKTPVVTYIHKYKDADVRSPYKGRVEFDVNSFSLLLKNLQKNDSGLYTAEKEVEGKEIWSVGEYTLSVQEPAAAPTLTVVSKWSSSDSCSVTLNCTGLNVSLISRCNGIVCSQEEGVTSLSISLNHNAVSCNHSNPVSWSQTTMDLKPLCPLYRDDLAPPVGMSPCLLKALLVTVVLITMVTAVITVHIRVKLDKSK</sequence>
<dbReference type="Proteomes" id="UP000823561">
    <property type="component" value="Chromosome 19"/>
</dbReference>
<keyword evidence="5" id="KW-1133">Transmembrane helix</keyword>
<dbReference type="InterPro" id="IPR015631">
    <property type="entry name" value="CD2/SLAM_rcpt"/>
</dbReference>
<evidence type="ECO:0000313" key="8">
    <source>
        <dbReference type="EMBL" id="KAG5265278.1"/>
    </source>
</evidence>
<feature type="transmembrane region" description="Helical" evidence="5">
    <location>
        <begin position="223"/>
        <end position="245"/>
    </location>
</feature>
<dbReference type="GO" id="GO:0016020">
    <property type="term" value="C:membrane"/>
    <property type="evidence" value="ECO:0007669"/>
    <property type="project" value="UniProtKB-SubCell"/>
</dbReference>
<keyword evidence="9" id="KW-1185">Reference proteome</keyword>
<keyword evidence="4" id="KW-0325">Glycoprotein</keyword>
<dbReference type="PANTHER" id="PTHR12080">
    <property type="entry name" value="SIGNALING LYMPHOCYTIC ACTIVATION MOLECULE"/>
    <property type="match status" value="1"/>
</dbReference>
<evidence type="ECO:0000256" key="5">
    <source>
        <dbReference type="SAM" id="Phobius"/>
    </source>
</evidence>
<dbReference type="Pfam" id="PF07686">
    <property type="entry name" value="V-set"/>
    <property type="match status" value="1"/>
</dbReference>
<evidence type="ECO:0000313" key="9">
    <source>
        <dbReference type="Proteomes" id="UP000823561"/>
    </source>
</evidence>
<comment type="subcellular location">
    <subcellularLocation>
        <location evidence="1">Membrane</location>
    </subcellularLocation>
</comment>
<keyword evidence="5" id="KW-0812">Transmembrane</keyword>
<comment type="caution">
    <text evidence="8">The sequence shown here is derived from an EMBL/GenBank/DDBJ whole genome shotgun (WGS) entry which is preliminary data.</text>
</comment>
<dbReference type="SUPFAM" id="SSF48726">
    <property type="entry name" value="Immunoglobulin"/>
    <property type="match status" value="1"/>
</dbReference>
<dbReference type="InterPro" id="IPR013106">
    <property type="entry name" value="Ig_V-set"/>
</dbReference>
<proteinExistence type="predicted"/>
<dbReference type="InterPro" id="IPR036179">
    <property type="entry name" value="Ig-like_dom_sf"/>
</dbReference>
<evidence type="ECO:0000256" key="2">
    <source>
        <dbReference type="ARBA" id="ARBA00022729"/>
    </source>
</evidence>
<evidence type="ECO:0000256" key="4">
    <source>
        <dbReference type="ARBA" id="ARBA00023180"/>
    </source>
</evidence>
<keyword evidence="3 5" id="KW-0472">Membrane</keyword>
<feature type="chain" id="PRO_5043753282" description="Immunoglobulin V-set domain-containing protein" evidence="6">
    <location>
        <begin position="24"/>
        <end position="253"/>
    </location>
</feature>
<dbReference type="Gene3D" id="2.60.40.10">
    <property type="entry name" value="Immunoglobulins"/>
    <property type="match status" value="1"/>
</dbReference>
<gene>
    <name evidence="8" type="ORF">AALO_G00240480</name>
</gene>
<evidence type="ECO:0000256" key="3">
    <source>
        <dbReference type="ARBA" id="ARBA00023136"/>
    </source>
</evidence>
<dbReference type="EMBL" id="JADWDJ010000019">
    <property type="protein sequence ID" value="KAG5265278.1"/>
    <property type="molecule type" value="Genomic_DNA"/>
</dbReference>
<accession>A0AAV6FR00</accession>
<dbReference type="AlphaFoldDB" id="A0AAV6FR00"/>
<reference evidence="8" key="1">
    <citation type="submission" date="2020-10" db="EMBL/GenBank/DDBJ databases">
        <title>Chromosome-scale genome assembly of the Allis shad, Alosa alosa.</title>
        <authorList>
            <person name="Margot Z."/>
            <person name="Christophe K."/>
            <person name="Cabau C."/>
            <person name="Louis A."/>
            <person name="Berthelot C."/>
            <person name="Parey E."/>
            <person name="Roest Crollius H."/>
            <person name="Montfort J."/>
            <person name="Robinson-Rechavi M."/>
            <person name="Bucao C."/>
            <person name="Bouchez O."/>
            <person name="Gislard M."/>
            <person name="Lluch J."/>
            <person name="Milhes M."/>
            <person name="Lampietro C."/>
            <person name="Lopez Roques C."/>
            <person name="Donnadieu C."/>
            <person name="Braasch I."/>
            <person name="Desvignes T."/>
            <person name="Postlethwait J."/>
            <person name="Bobe J."/>
            <person name="Guiguen Y."/>
        </authorList>
    </citation>
    <scope>NUCLEOTIDE SEQUENCE</scope>
    <source>
        <strain evidence="8">M-15738</strain>
        <tissue evidence="8">Blood</tissue>
    </source>
</reference>
<evidence type="ECO:0000259" key="7">
    <source>
        <dbReference type="Pfam" id="PF07686"/>
    </source>
</evidence>
<evidence type="ECO:0000256" key="1">
    <source>
        <dbReference type="ARBA" id="ARBA00004370"/>
    </source>
</evidence>
<protein>
    <recommendedName>
        <fullName evidence="7">Immunoglobulin V-set domain-containing protein</fullName>
    </recommendedName>
</protein>
<organism evidence="8 9">
    <name type="scientific">Alosa alosa</name>
    <name type="common">allis shad</name>
    <dbReference type="NCBI Taxonomy" id="278164"/>
    <lineage>
        <taxon>Eukaryota</taxon>
        <taxon>Metazoa</taxon>
        <taxon>Chordata</taxon>
        <taxon>Craniata</taxon>
        <taxon>Vertebrata</taxon>
        <taxon>Euteleostomi</taxon>
        <taxon>Actinopterygii</taxon>
        <taxon>Neopterygii</taxon>
        <taxon>Teleostei</taxon>
        <taxon>Clupei</taxon>
        <taxon>Clupeiformes</taxon>
        <taxon>Clupeoidei</taxon>
        <taxon>Clupeidae</taxon>
        <taxon>Alosa</taxon>
    </lineage>
</organism>
<name>A0AAV6FR00_9TELE</name>
<dbReference type="PANTHER" id="PTHR12080:SF56">
    <property type="entry name" value="NATURAL KILLER CELL RECEPTOR 2B4"/>
    <property type="match status" value="1"/>
</dbReference>
<feature type="signal peptide" evidence="6">
    <location>
        <begin position="1"/>
        <end position="23"/>
    </location>
</feature>
<dbReference type="InterPro" id="IPR013783">
    <property type="entry name" value="Ig-like_fold"/>
</dbReference>
<evidence type="ECO:0000256" key="6">
    <source>
        <dbReference type="SAM" id="SignalP"/>
    </source>
</evidence>